<keyword evidence="3" id="KW-1185">Reference proteome</keyword>
<evidence type="ECO:0000313" key="2">
    <source>
        <dbReference type="EMBL" id="AEW95524.1"/>
    </source>
</evidence>
<dbReference type="AlphaFoldDB" id="F8JTG4"/>
<name>F8JTG4_STREN</name>
<evidence type="ECO:0000313" key="3">
    <source>
        <dbReference type="Proteomes" id="UP000007842"/>
    </source>
</evidence>
<dbReference type="RefSeq" id="WP_014143891.1">
    <property type="nucleotide sequence ID" value="NC_016111.1"/>
</dbReference>
<dbReference type="Proteomes" id="UP000007842">
    <property type="component" value="Chromosome"/>
</dbReference>
<dbReference type="KEGG" id="sct:SCAT_3158"/>
<dbReference type="Pfam" id="PF06527">
    <property type="entry name" value="TniQ"/>
    <property type="match status" value="1"/>
</dbReference>
<dbReference type="InterPro" id="IPR009492">
    <property type="entry name" value="TniQ"/>
</dbReference>
<sequence>MSPVRTLPLRQAPLAGEALDSWIEALSVRLRTPLGEVMQSVGLPLLRKTGNQLLGIPPDWTILLGSQQTAALSVATGLDAARLREMTLLHYDQRALEINHERHFVNRRVLWGRGGGSRFCPDCLAESDGRWMLSWRLGWSFACLRHRRLLADNCPGCGRVPRLRPRSSQCIPRPRYCGNAPAISDGSFTSGCGLDLAQTLTLRLPVGHPAMAAQSRITDIVESGTSTFGVYALMPQPAPGALSDIRALCGRVLSDLSAEDLIRRAPYDIAGAHLRPDAGCTLAGRAGDRPGFMAPARAVSVASAVTVALGILDQPDIHQAGEAMRDLLTDLHDDLSEVSIGQLKNWGTRVTPVFTGIQLVS</sequence>
<organism evidence="2 3">
    <name type="scientific">Streptantibioticus cattleyicolor (strain ATCC 35852 / DSM 46488 / JCM 4925 / NBRC 14057 / NRRL 8057)</name>
    <name type="common">Streptomyces cattleya</name>
    <dbReference type="NCBI Taxonomy" id="1003195"/>
    <lineage>
        <taxon>Bacteria</taxon>
        <taxon>Bacillati</taxon>
        <taxon>Actinomycetota</taxon>
        <taxon>Actinomycetes</taxon>
        <taxon>Kitasatosporales</taxon>
        <taxon>Streptomycetaceae</taxon>
        <taxon>Streptantibioticus</taxon>
    </lineage>
</organism>
<dbReference type="KEGG" id="scy:SCATT_31530"/>
<reference evidence="3" key="1">
    <citation type="submission" date="2011-12" db="EMBL/GenBank/DDBJ databases">
        <title>Complete genome sequence of Streptomyces cattleya strain DSM 46488.</title>
        <authorList>
            <person name="Ou H.-Y."/>
            <person name="Li P."/>
            <person name="Zhao C."/>
            <person name="O'Hagan D."/>
            <person name="Deng Z."/>
        </authorList>
    </citation>
    <scope>NUCLEOTIDE SEQUENCE [LARGE SCALE GENOMIC DNA]</scope>
    <source>
        <strain evidence="3">ATCC 35852 / DSM 46488 / JCM 4925 / NBRC 14057 / NRRL 8057</strain>
    </source>
</reference>
<dbReference type="eggNOG" id="COG0583">
    <property type="taxonomic scope" value="Bacteria"/>
</dbReference>
<accession>F8JTG4</accession>
<dbReference type="HOGENOM" id="CLU_767073_0_0_11"/>
<gene>
    <name evidence="2" type="ordered locus">SCATT_31530</name>
</gene>
<dbReference type="STRING" id="1003195.SCATT_31530"/>
<proteinExistence type="predicted"/>
<accession>G8WX10</accession>
<protein>
    <recommendedName>
        <fullName evidence="1">TniQ domain-containing protein</fullName>
    </recommendedName>
</protein>
<feature type="domain" description="TniQ" evidence="1">
    <location>
        <begin position="8"/>
        <end position="150"/>
    </location>
</feature>
<dbReference type="PATRIC" id="fig|1003195.11.peg.4640"/>
<dbReference type="EMBL" id="CP003219">
    <property type="protein sequence ID" value="AEW95524.1"/>
    <property type="molecule type" value="Genomic_DNA"/>
</dbReference>
<evidence type="ECO:0000259" key="1">
    <source>
        <dbReference type="Pfam" id="PF06527"/>
    </source>
</evidence>